<dbReference type="InterPro" id="IPR003597">
    <property type="entry name" value="Ig_C1-set"/>
</dbReference>
<evidence type="ECO:0000256" key="7">
    <source>
        <dbReference type="ARBA" id="ARBA00022753"/>
    </source>
</evidence>
<accession>A0A091DWW5</accession>
<evidence type="ECO:0000256" key="2">
    <source>
        <dbReference type="ARBA" id="ARBA00004608"/>
    </source>
</evidence>
<evidence type="ECO:0000256" key="4">
    <source>
        <dbReference type="ARBA" id="ARBA00022475"/>
    </source>
</evidence>
<keyword evidence="14" id="KW-0458">Lysosome</keyword>
<dbReference type="InterPro" id="IPR037055">
    <property type="entry name" value="MHC_I-like_Ag-recog_sf"/>
</dbReference>
<keyword evidence="13" id="KW-0325">Glycoprotein</keyword>
<dbReference type="GO" id="GO:0002250">
    <property type="term" value="P:adaptive immune response"/>
    <property type="evidence" value="ECO:0007669"/>
    <property type="project" value="UniProtKB-KW"/>
</dbReference>
<evidence type="ECO:0000256" key="17">
    <source>
        <dbReference type="ARBA" id="ARBA00038793"/>
    </source>
</evidence>
<dbReference type="InterPro" id="IPR011162">
    <property type="entry name" value="MHC_I/II-like_Ag-recog"/>
</dbReference>
<comment type="subcellular location">
    <subcellularLocation>
        <location evidence="1">Cell membrane</location>
        <topology evidence="1">Single-pass type I membrane protein</topology>
    </subcellularLocation>
    <subcellularLocation>
        <location evidence="2">Endosome membrane</location>
    </subcellularLocation>
    <subcellularLocation>
        <location evidence="3">Lysosome membrane</location>
    </subcellularLocation>
</comment>
<dbReference type="SMART" id="SM00407">
    <property type="entry name" value="IGc1"/>
    <property type="match status" value="3"/>
</dbReference>
<dbReference type="SUPFAM" id="SSF54452">
    <property type="entry name" value="MHC antigen-recognition domain"/>
    <property type="match status" value="2"/>
</dbReference>
<evidence type="ECO:0000256" key="18">
    <source>
        <dbReference type="SAM" id="SignalP"/>
    </source>
</evidence>
<organism evidence="20 21">
    <name type="scientific">Fukomys damarensis</name>
    <name type="common">Damaraland mole rat</name>
    <name type="synonym">Cryptomys damarensis</name>
    <dbReference type="NCBI Taxonomy" id="885580"/>
    <lineage>
        <taxon>Eukaryota</taxon>
        <taxon>Metazoa</taxon>
        <taxon>Chordata</taxon>
        <taxon>Craniata</taxon>
        <taxon>Vertebrata</taxon>
        <taxon>Euteleostomi</taxon>
        <taxon>Mammalia</taxon>
        <taxon>Eutheria</taxon>
        <taxon>Euarchontoglires</taxon>
        <taxon>Glires</taxon>
        <taxon>Rodentia</taxon>
        <taxon>Hystricomorpha</taxon>
        <taxon>Bathyergidae</taxon>
        <taxon>Fukomys</taxon>
    </lineage>
</organism>
<keyword evidence="4" id="KW-1003">Cell membrane</keyword>
<feature type="domain" description="Ig-like" evidence="19">
    <location>
        <begin position="185"/>
        <end position="285"/>
    </location>
</feature>
<keyword evidence="10" id="KW-1064">Adaptive immunity</keyword>
<sequence length="704" mass="77663">MLLLPLASLAVLLPVGDTQDGFQGPTTFHVIQIVSFANRTWVQNRASGWLGDLQLQTWDSDSGAIIFLKPWSKGNFSDEELSGLQDLFRVYIFGFIAEVHKLASEFQLEYPFEIQGITGCELHSGGAFASFLKGALGGLDFLSIQNYSCWPAPEGGTRAQMFCIFISQYKAIRQIVETLLVKVCPQYLLSILEEGKADLQKQVKPEAWLSSGPSPGPGRLQLVCHVSGFHPKPVWVTWMRGEQEQKDTQRGDVLPNADETWYLRVTLDVAAGEAAGLSCRVQHSSLGGQDIVLHWASQQPISFHVIQISSFFNSTWAQTRGSGWLGDLQIHGWDSDAGTAIFLKPWSKGNLSDEEVLEMEELFRVYLFGFVREVQERASPFQLQYPFEIQGIAGCELHSGGAITPFLRGALGGMDFLSIKNNTCWPSPEGGTRAQKFCTLIMQYKGICDTIYNLLINTCPPYLMSVLAAGKTDLQKQVKPEAWLSSGPSPGPSRLQLVCHVSGFHPKPVWVTWMRGEQEQKDTQRGDVLPNADETWYLRVTLDVAAGEAAGLSCRVQHSSLGGQDIVLPWVGPALGLAICSWCATSLASTWMRGEQEQKDTQRGDVLPIADETWYLRVTLDMAAGEAAGLSCRVQHSSVGGQDIVLPWVSRHRLFSLSTRTHRTLDADPHRILQQAPDLRLNPLVSSVQTDPVDSFSSDSVGGH</sequence>
<dbReference type="GO" id="GO:0032753">
    <property type="term" value="P:positive regulation of interleukin-4 production"/>
    <property type="evidence" value="ECO:0007669"/>
    <property type="project" value="UniProtKB-ARBA"/>
</dbReference>
<feature type="signal peptide" evidence="18">
    <location>
        <begin position="1"/>
        <end position="18"/>
    </location>
</feature>
<evidence type="ECO:0000256" key="15">
    <source>
        <dbReference type="ARBA" id="ARBA00023319"/>
    </source>
</evidence>
<dbReference type="InterPro" id="IPR007110">
    <property type="entry name" value="Ig-like_dom"/>
</dbReference>
<dbReference type="PANTHER" id="PTHR16675:SF130">
    <property type="entry name" value="T-CELL SURFACE GLYCOPROTEIN CD1B"/>
    <property type="match status" value="1"/>
</dbReference>
<keyword evidence="11" id="KW-0472">Membrane</keyword>
<evidence type="ECO:0000259" key="19">
    <source>
        <dbReference type="PROSITE" id="PS50835"/>
    </source>
</evidence>
<dbReference type="InterPro" id="IPR011161">
    <property type="entry name" value="MHC_I-like_Ag-recog"/>
</dbReference>
<gene>
    <name evidence="20" type="ORF">H920_01964</name>
</gene>
<dbReference type="GO" id="GO:0030883">
    <property type="term" value="F:endogenous lipid antigen binding"/>
    <property type="evidence" value="ECO:0007669"/>
    <property type="project" value="TreeGrafter"/>
</dbReference>
<dbReference type="PROSITE" id="PS50835">
    <property type="entry name" value="IG_LIKE"/>
    <property type="match status" value="2"/>
</dbReference>
<dbReference type="GO" id="GO:0005768">
    <property type="term" value="C:endosome"/>
    <property type="evidence" value="ECO:0007669"/>
    <property type="project" value="UniProtKB-SubCell"/>
</dbReference>
<dbReference type="GO" id="GO:0030884">
    <property type="term" value="F:exogenous lipid antigen binding"/>
    <property type="evidence" value="ECO:0007669"/>
    <property type="project" value="TreeGrafter"/>
</dbReference>
<dbReference type="Pfam" id="PF16497">
    <property type="entry name" value="MHC_I_3"/>
    <property type="match status" value="2"/>
</dbReference>
<feature type="domain" description="Ig-like" evidence="19">
    <location>
        <begin position="461"/>
        <end position="560"/>
    </location>
</feature>
<dbReference type="GO" id="GO:0009897">
    <property type="term" value="C:external side of plasma membrane"/>
    <property type="evidence" value="ECO:0007669"/>
    <property type="project" value="TreeGrafter"/>
</dbReference>
<evidence type="ECO:0000313" key="20">
    <source>
        <dbReference type="EMBL" id="KFO36614.1"/>
    </source>
</evidence>
<dbReference type="AlphaFoldDB" id="A0A091DWW5"/>
<evidence type="ECO:0000256" key="10">
    <source>
        <dbReference type="ARBA" id="ARBA00023130"/>
    </source>
</evidence>
<dbReference type="FunFam" id="3.30.500.10:FF:000002">
    <property type="entry name" value="Antigen-presenting glycoprotein CD1d1"/>
    <property type="match status" value="2"/>
</dbReference>
<dbReference type="eggNOG" id="ENOG502SJH6">
    <property type="taxonomic scope" value="Eukaryota"/>
</dbReference>
<dbReference type="GO" id="GO:0032743">
    <property type="term" value="P:positive regulation of interleukin-2 production"/>
    <property type="evidence" value="ECO:0007669"/>
    <property type="project" value="UniProtKB-ARBA"/>
</dbReference>
<comment type="function">
    <text evidence="16">Antigen-presenting protein that binds self and non-self lipid and glycolipid antigens and presents them to T-cell receptors on natural killer T-cells.</text>
</comment>
<feature type="chain" id="PRO_5001872363" evidence="18">
    <location>
        <begin position="19"/>
        <end position="704"/>
    </location>
</feature>
<dbReference type="EMBL" id="KN121352">
    <property type="protein sequence ID" value="KFO36614.1"/>
    <property type="molecule type" value="Genomic_DNA"/>
</dbReference>
<evidence type="ECO:0000256" key="13">
    <source>
        <dbReference type="ARBA" id="ARBA00023180"/>
    </source>
</evidence>
<reference evidence="20 21" key="1">
    <citation type="submission" date="2013-11" db="EMBL/GenBank/DDBJ databases">
        <title>The Damaraland mole rat (Fukomys damarensis) genome and evolution of African mole rats.</title>
        <authorList>
            <person name="Gladyshev V.N."/>
            <person name="Fang X."/>
        </authorList>
    </citation>
    <scope>NUCLEOTIDE SEQUENCE [LARGE SCALE GENOMIC DNA]</scope>
    <source>
        <tissue evidence="20">Liver</tissue>
    </source>
</reference>
<dbReference type="GO" id="GO:0005615">
    <property type="term" value="C:extracellular space"/>
    <property type="evidence" value="ECO:0007669"/>
    <property type="project" value="TreeGrafter"/>
</dbReference>
<dbReference type="GO" id="GO:0001916">
    <property type="term" value="P:positive regulation of T cell mediated cytotoxicity"/>
    <property type="evidence" value="ECO:0007669"/>
    <property type="project" value="UniProtKB-ARBA"/>
</dbReference>
<keyword evidence="5" id="KW-0812">Transmembrane</keyword>
<keyword evidence="8" id="KW-0391">Immunity</keyword>
<proteinExistence type="predicted"/>
<evidence type="ECO:0000256" key="14">
    <source>
        <dbReference type="ARBA" id="ARBA00023228"/>
    </source>
</evidence>
<comment type="subunit">
    <text evidence="17">Heterodimer with B2M (beta-2-microglobulin). Interacts with saposin C.</text>
</comment>
<dbReference type="GO" id="GO:0071723">
    <property type="term" value="F:lipopeptide binding"/>
    <property type="evidence" value="ECO:0007669"/>
    <property type="project" value="TreeGrafter"/>
</dbReference>
<evidence type="ECO:0000313" key="21">
    <source>
        <dbReference type="Proteomes" id="UP000028990"/>
    </source>
</evidence>
<keyword evidence="12" id="KW-1015">Disulfide bond</keyword>
<evidence type="ECO:0000256" key="12">
    <source>
        <dbReference type="ARBA" id="ARBA00023157"/>
    </source>
</evidence>
<evidence type="ECO:0000256" key="8">
    <source>
        <dbReference type="ARBA" id="ARBA00022859"/>
    </source>
</evidence>
<dbReference type="InterPro" id="IPR036179">
    <property type="entry name" value="Ig-like_dom_sf"/>
</dbReference>
<evidence type="ECO:0000256" key="1">
    <source>
        <dbReference type="ARBA" id="ARBA00004251"/>
    </source>
</evidence>
<protein>
    <submittedName>
        <fullName evidence="20">T-cell surface glycoprotein CD1b</fullName>
    </submittedName>
</protein>
<dbReference type="GO" id="GO:0048006">
    <property type="term" value="P:antigen processing and presentation, endogenous lipid antigen via MHC class Ib"/>
    <property type="evidence" value="ECO:0007669"/>
    <property type="project" value="TreeGrafter"/>
</dbReference>
<dbReference type="Gene3D" id="3.30.500.10">
    <property type="entry name" value="MHC class I-like antigen recognition-like"/>
    <property type="match status" value="2"/>
</dbReference>
<evidence type="ECO:0000256" key="11">
    <source>
        <dbReference type="ARBA" id="ARBA00023136"/>
    </source>
</evidence>
<keyword evidence="9" id="KW-1133">Transmembrane helix</keyword>
<evidence type="ECO:0000256" key="6">
    <source>
        <dbReference type="ARBA" id="ARBA00022729"/>
    </source>
</evidence>
<keyword evidence="6 18" id="KW-0732">Signal</keyword>
<keyword evidence="21" id="KW-1185">Reference proteome</keyword>
<dbReference type="Proteomes" id="UP000028990">
    <property type="component" value="Unassembled WGS sequence"/>
</dbReference>
<dbReference type="GO" id="GO:0048007">
    <property type="term" value="P:antigen processing and presentation, exogenous lipid antigen via MHC class Ib"/>
    <property type="evidence" value="ECO:0007669"/>
    <property type="project" value="TreeGrafter"/>
</dbReference>
<dbReference type="InterPro" id="IPR013783">
    <property type="entry name" value="Ig-like_fold"/>
</dbReference>
<dbReference type="GO" id="GO:0051135">
    <property type="term" value="P:positive regulation of NK T cell activation"/>
    <property type="evidence" value="ECO:0007669"/>
    <property type="project" value="UniProtKB-ARBA"/>
</dbReference>
<dbReference type="PANTHER" id="PTHR16675">
    <property type="entry name" value="MHC CLASS I-RELATED"/>
    <property type="match status" value="1"/>
</dbReference>
<dbReference type="FunFam" id="2.60.40.10:FF:000254">
    <property type="entry name" value="Antigen-presenting glycoprotein CD1d1"/>
    <property type="match status" value="3"/>
</dbReference>
<dbReference type="InterPro" id="IPR050208">
    <property type="entry name" value="MHC_class-I_related"/>
</dbReference>
<dbReference type="Pfam" id="PF07654">
    <property type="entry name" value="C1-set"/>
    <property type="match status" value="2"/>
</dbReference>
<evidence type="ECO:0000256" key="16">
    <source>
        <dbReference type="ARBA" id="ARBA00037203"/>
    </source>
</evidence>
<dbReference type="CDD" id="cd21029">
    <property type="entry name" value="IgC1_CD1"/>
    <property type="match status" value="2"/>
</dbReference>
<dbReference type="SUPFAM" id="SSF48726">
    <property type="entry name" value="Immunoglobulin"/>
    <property type="match status" value="2"/>
</dbReference>
<evidence type="ECO:0000256" key="3">
    <source>
        <dbReference type="ARBA" id="ARBA00004656"/>
    </source>
</evidence>
<keyword evidence="7" id="KW-0967">Endosome</keyword>
<keyword evidence="15" id="KW-0393">Immunoglobulin domain</keyword>
<name>A0A091DWW5_FUKDA</name>
<evidence type="ECO:0000256" key="5">
    <source>
        <dbReference type="ARBA" id="ARBA00022692"/>
    </source>
</evidence>
<dbReference type="Gene3D" id="2.60.40.10">
    <property type="entry name" value="Immunoglobulins"/>
    <property type="match status" value="3"/>
</dbReference>
<evidence type="ECO:0000256" key="9">
    <source>
        <dbReference type="ARBA" id="ARBA00022989"/>
    </source>
</evidence>